<evidence type="ECO:0000256" key="6">
    <source>
        <dbReference type="SAM" id="Phobius"/>
    </source>
</evidence>
<evidence type="ECO:0000256" key="2">
    <source>
        <dbReference type="ARBA" id="ARBA00022771"/>
    </source>
</evidence>
<keyword evidence="6" id="KW-1133">Transmembrane helix</keyword>
<evidence type="ECO:0000313" key="9">
    <source>
        <dbReference type="Proteomes" id="UP001230504"/>
    </source>
</evidence>
<sequence length="271" mass="29436">MCTCRLVRSVSRYADTEVTILFGALLSRFLALARQQSTQPPSLSSAQISTTHHLHLPRSSNSNCLPSLEGIFQSASSPQIHCTPSPPLHNPDCSRTNQIQRLPKTRESLSSWVATSNRPLLVQKMSAPDEVSGTPAAAGPRTPTSTPQSPGTPTPAHQCRNCRASFCQPLGCGHVYCNECLGSTHSLAPGNTGCPECDRRKVTPPKPLTPEPKFEHEPNLESGELYLKRTRRMSWISLVMLLMIMVLGVIMIFASIELACAVGRLSSAKLP</sequence>
<dbReference type="Proteomes" id="UP001230504">
    <property type="component" value="Unassembled WGS sequence"/>
</dbReference>
<feature type="domain" description="RING-type" evidence="7">
    <location>
        <begin position="159"/>
        <end position="198"/>
    </location>
</feature>
<evidence type="ECO:0000256" key="1">
    <source>
        <dbReference type="ARBA" id="ARBA00022723"/>
    </source>
</evidence>
<keyword evidence="1" id="KW-0479">Metal-binding</keyword>
<dbReference type="GO" id="GO:0008270">
    <property type="term" value="F:zinc ion binding"/>
    <property type="evidence" value="ECO:0007669"/>
    <property type="project" value="UniProtKB-KW"/>
</dbReference>
<evidence type="ECO:0000256" key="4">
    <source>
        <dbReference type="PROSITE-ProRule" id="PRU00175"/>
    </source>
</evidence>
<protein>
    <recommendedName>
        <fullName evidence="7">RING-type domain-containing protein</fullName>
    </recommendedName>
</protein>
<dbReference type="EMBL" id="JAHLJV010000071">
    <property type="protein sequence ID" value="KAK1574763.1"/>
    <property type="molecule type" value="Genomic_DNA"/>
</dbReference>
<accession>A0AAD8PS86</accession>
<keyword evidence="6" id="KW-0472">Membrane</keyword>
<feature type="region of interest" description="Disordered" evidence="5">
    <location>
        <begin position="76"/>
        <end position="96"/>
    </location>
</feature>
<dbReference type="AlphaFoldDB" id="A0AAD8PS86"/>
<gene>
    <name evidence="8" type="ORF">LY79DRAFT_565223</name>
</gene>
<evidence type="ECO:0000313" key="8">
    <source>
        <dbReference type="EMBL" id="KAK1574763.1"/>
    </source>
</evidence>
<keyword evidence="3" id="KW-0862">Zinc</keyword>
<keyword evidence="2 4" id="KW-0863">Zinc-finger</keyword>
<feature type="transmembrane region" description="Helical" evidence="6">
    <location>
        <begin position="235"/>
        <end position="256"/>
    </location>
</feature>
<reference evidence="8" key="1">
    <citation type="submission" date="2021-06" db="EMBL/GenBank/DDBJ databases">
        <title>Comparative genomics, transcriptomics and evolutionary studies reveal genomic signatures of adaptation to plant cell wall in hemibiotrophic fungi.</title>
        <authorList>
            <consortium name="DOE Joint Genome Institute"/>
            <person name="Baroncelli R."/>
            <person name="Diaz J.F."/>
            <person name="Benocci T."/>
            <person name="Peng M."/>
            <person name="Battaglia E."/>
            <person name="Haridas S."/>
            <person name="Andreopoulos W."/>
            <person name="Labutti K."/>
            <person name="Pangilinan J."/>
            <person name="Floch G.L."/>
            <person name="Makela M.R."/>
            <person name="Henrissat B."/>
            <person name="Grigoriev I.V."/>
            <person name="Crouch J.A."/>
            <person name="De Vries R.P."/>
            <person name="Sukno S.A."/>
            <person name="Thon M.R."/>
        </authorList>
    </citation>
    <scope>NUCLEOTIDE SEQUENCE</scope>
    <source>
        <strain evidence="8">CBS 125086</strain>
    </source>
</reference>
<dbReference type="InterPro" id="IPR017907">
    <property type="entry name" value="Znf_RING_CS"/>
</dbReference>
<feature type="region of interest" description="Disordered" evidence="5">
    <location>
        <begin position="127"/>
        <end position="155"/>
    </location>
</feature>
<name>A0AAD8PS86_9PEZI</name>
<dbReference type="PROSITE" id="PS50089">
    <property type="entry name" value="ZF_RING_2"/>
    <property type="match status" value="1"/>
</dbReference>
<dbReference type="RefSeq" id="XP_060410248.1">
    <property type="nucleotide sequence ID" value="XM_060558721.1"/>
</dbReference>
<keyword evidence="9" id="KW-1185">Reference proteome</keyword>
<evidence type="ECO:0000256" key="5">
    <source>
        <dbReference type="SAM" id="MobiDB-lite"/>
    </source>
</evidence>
<dbReference type="PROSITE" id="PS00518">
    <property type="entry name" value="ZF_RING_1"/>
    <property type="match status" value="1"/>
</dbReference>
<proteinExistence type="predicted"/>
<evidence type="ECO:0000256" key="3">
    <source>
        <dbReference type="ARBA" id="ARBA00022833"/>
    </source>
</evidence>
<feature type="compositionally biased region" description="Low complexity" evidence="5">
    <location>
        <begin position="139"/>
        <end position="155"/>
    </location>
</feature>
<dbReference type="InterPro" id="IPR001841">
    <property type="entry name" value="Znf_RING"/>
</dbReference>
<dbReference type="GeneID" id="85442961"/>
<keyword evidence="6" id="KW-0812">Transmembrane</keyword>
<organism evidence="8 9">
    <name type="scientific">Colletotrichum navitas</name>
    <dbReference type="NCBI Taxonomy" id="681940"/>
    <lineage>
        <taxon>Eukaryota</taxon>
        <taxon>Fungi</taxon>
        <taxon>Dikarya</taxon>
        <taxon>Ascomycota</taxon>
        <taxon>Pezizomycotina</taxon>
        <taxon>Sordariomycetes</taxon>
        <taxon>Hypocreomycetidae</taxon>
        <taxon>Glomerellales</taxon>
        <taxon>Glomerellaceae</taxon>
        <taxon>Colletotrichum</taxon>
        <taxon>Colletotrichum graminicola species complex</taxon>
    </lineage>
</organism>
<evidence type="ECO:0000259" key="7">
    <source>
        <dbReference type="PROSITE" id="PS50089"/>
    </source>
</evidence>
<comment type="caution">
    <text evidence="8">The sequence shown here is derived from an EMBL/GenBank/DDBJ whole genome shotgun (WGS) entry which is preliminary data.</text>
</comment>
<dbReference type="SUPFAM" id="SSF57850">
    <property type="entry name" value="RING/U-box"/>
    <property type="match status" value="1"/>
</dbReference>